<keyword evidence="7" id="KW-1185">Reference proteome</keyword>
<keyword evidence="4 5" id="KW-0408">Iron</keyword>
<keyword evidence="2 5" id="KW-0479">Metal-binding</keyword>
<dbReference type="HOGENOM" id="CLU_016472_5_0_1"/>
<comment type="similarity">
    <text evidence="1">Belongs to the carotenoid oxygenase family.</text>
</comment>
<protein>
    <submittedName>
        <fullName evidence="6">Dioxygenase, putative</fullName>
    </submittedName>
</protein>
<dbReference type="EMBL" id="DS499594">
    <property type="protein sequence ID" value="EDP56949.1"/>
    <property type="molecule type" value="Genomic_DNA"/>
</dbReference>
<accession>B0XPB1</accession>
<dbReference type="PANTHER" id="PTHR10543:SF24">
    <property type="entry name" value="CAROTENOID ISOMEROOXYGENASE"/>
    <property type="match status" value="1"/>
</dbReference>
<evidence type="ECO:0000313" key="7">
    <source>
        <dbReference type="Proteomes" id="UP000001699"/>
    </source>
</evidence>
<sequence length="397" mass="44484">MDPAPTVSTRKQGRMLAVTGLTEVTFGQKRDPCESFFQKMKTVLVPTDSVSDPQMVNSNVTVFANMPGMLKHGPTGPASSHFKVLTCLTDANQITQANPETLEPIAASTQQELHPDLKGQLYCAHPQFDHRTGDVYNYNLHLGPRSTYRIYHTSAHTSRTEVIATFSIKAAYIHSFFMTEDYIIFCVWPAYFKGLGTSILWERNMLDAMKFDPTAQSHWFVSTSMDTLHRTYYEDLLPPNGEASNFTLRRSETPMTVRYRLPRLPKESTTRTVVTAERVFGFESGELPTINPRFATKRARYHYCIVNRGHTSFFDGIGKVDLETQIIQYWGSDTAPHTSSESIFIPDGTGDAEDAGYLLSVVLNGETGASYLVCLDARTLTEVGRAEHDHAISFGLH</sequence>
<dbReference type="Pfam" id="PF03055">
    <property type="entry name" value="RPE65"/>
    <property type="match status" value="2"/>
</dbReference>
<gene>
    <name evidence="6" type="ORF">AFUB_016710</name>
</gene>
<dbReference type="AlphaFoldDB" id="B0XPB1"/>
<dbReference type="VEuPathDB" id="FungiDB:AFUB_016710"/>
<evidence type="ECO:0000313" key="6">
    <source>
        <dbReference type="EMBL" id="EDP56949.1"/>
    </source>
</evidence>
<keyword evidence="3" id="KW-0560">Oxidoreductase</keyword>
<dbReference type="GO" id="GO:0010436">
    <property type="term" value="F:carotenoid dioxygenase activity"/>
    <property type="evidence" value="ECO:0007669"/>
    <property type="project" value="TreeGrafter"/>
</dbReference>
<proteinExistence type="inferred from homology"/>
<feature type="binding site" evidence="5">
    <location>
        <position position="174"/>
    </location>
    <ligand>
        <name>Fe cation</name>
        <dbReference type="ChEBI" id="CHEBI:24875"/>
        <note>catalytic</note>
    </ligand>
</feature>
<evidence type="ECO:0000256" key="4">
    <source>
        <dbReference type="ARBA" id="ARBA00023004"/>
    </source>
</evidence>
<feature type="binding site" evidence="5">
    <location>
        <position position="397"/>
    </location>
    <ligand>
        <name>Fe cation</name>
        <dbReference type="ChEBI" id="CHEBI:24875"/>
        <note>catalytic</note>
    </ligand>
</feature>
<comment type="cofactor">
    <cofactor evidence="5">
        <name>Fe(2+)</name>
        <dbReference type="ChEBI" id="CHEBI:29033"/>
    </cofactor>
    <text evidence="5">Binds 1 Fe(2+) ion per subunit.</text>
</comment>
<dbReference type="OrthoDB" id="407010at2759"/>
<dbReference type="InterPro" id="IPR004294">
    <property type="entry name" value="Carotenoid_Oase"/>
</dbReference>
<evidence type="ECO:0000256" key="1">
    <source>
        <dbReference type="ARBA" id="ARBA00006787"/>
    </source>
</evidence>
<dbReference type="Proteomes" id="UP000001699">
    <property type="component" value="Unassembled WGS sequence"/>
</dbReference>
<evidence type="ECO:0000256" key="5">
    <source>
        <dbReference type="PIRSR" id="PIRSR604294-1"/>
    </source>
</evidence>
<evidence type="ECO:0000256" key="3">
    <source>
        <dbReference type="ARBA" id="ARBA00023002"/>
    </source>
</evidence>
<feature type="binding site" evidence="5">
    <location>
        <position position="125"/>
    </location>
    <ligand>
        <name>Fe cation</name>
        <dbReference type="ChEBI" id="CHEBI:24875"/>
        <note>catalytic</note>
    </ligand>
</feature>
<dbReference type="PANTHER" id="PTHR10543">
    <property type="entry name" value="BETA-CAROTENE DIOXYGENASE"/>
    <property type="match status" value="1"/>
</dbReference>
<keyword evidence="6" id="KW-0223">Dioxygenase</keyword>
<organism evidence="6 7">
    <name type="scientific">Aspergillus fumigatus (strain CBS 144.89 / FGSC A1163 / CEA10)</name>
    <name type="common">Neosartorya fumigata</name>
    <dbReference type="NCBI Taxonomy" id="451804"/>
    <lineage>
        <taxon>Eukaryota</taxon>
        <taxon>Fungi</taxon>
        <taxon>Dikarya</taxon>
        <taxon>Ascomycota</taxon>
        <taxon>Pezizomycotina</taxon>
        <taxon>Eurotiomycetes</taxon>
        <taxon>Eurotiomycetidae</taxon>
        <taxon>Eurotiales</taxon>
        <taxon>Aspergillaceae</taxon>
        <taxon>Aspergillus</taxon>
        <taxon>Aspergillus subgen. Fumigati</taxon>
    </lineage>
</organism>
<reference evidence="6 7" key="1">
    <citation type="journal article" date="2008" name="PLoS Genet.">
        <title>Genomic islands in the pathogenic filamentous fungus Aspergillus fumigatus.</title>
        <authorList>
            <person name="Fedorova N.D."/>
            <person name="Khaldi N."/>
            <person name="Joardar V.S."/>
            <person name="Maiti R."/>
            <person name="Amedeo P."/>
            <person name="Anderson M.J."/>
            <person name="Crabtree J."/>
            <person name="Silva J.C."/>
            <person name="Badger J.H."/>
            <person name="Albarraq A."/>
            <person name="Angiuoli S."/>
            <person name="Bussey H."/>
            <person name="Bowyer P."/>
            <person name="Cotty P.J."/>
            <person name="Dyer P.S."/>
            <person name="Egan A."/>
            <person name="Galens K."/>
            <person name="Fraser-Liggett C.M."/>
            <person name="Haas B.J."/>
            <person name="Inman J.M."/>
            <person name="Kent R."/>
            <person name="Lemieux S."/>
            <person name="Malavazi I."/>
            <person name="Orvis J."/>
            <person name="Roemer T."/>
            <person name="Ronning C.M."/>
            <person name="Sundaram J.P."/>
            <person name="Sutton G."/>
            <person name="Turner G."/>
            <person name="Venter J.C."/>
            <person name="White O.R."/>
            <person name="Whitty B.R."/>
            <person name="Youngman P."/>
            <person name="Wolfe K.H."/>
            <person name="Goldman G.H."/>
            <person name="Wortman J.R."/>
            <person name="Jiang B."/>
            <person name="Denning D.W."/>
            <person name="Nierman W.C."/>
        </authorList>
    </citation>
    <scope>NUCLEOTIDE SEQUENCE [LARGE SCALE GENOMIC DNA]</scope>
    <source>
        <strain evidence="7">CBS 144.89 / FGSC A1163 / CEA10</strain>
    </source>
</reference>
<dbReference type="GO" id="GO:0046872">
    <property type="term" value="F:metal ion binding"/>
    <property type="evidence" value="ECO:0007669"/>
    <property type="project" value="UniProtKB-KW"/>
</dbReference>
<dbReference type="PhylomeDB" id="B0XPB1"/>
<name>B0XPB1_ASPFC</name>
<dbReference type="GO" id="GO:0016121">
    <property type="term" value="P:carotene catabolic process"/>
    <property type="evidence" value="ECO:0007669"/>
    <property type="project" value="TreeGrafter"/>
</dbReference>
<evidence type="ECO:0000256" key="2">
    <source>
        <dbReference type="ARBA" id="ARBA00022723"/>
    </source>
</evidence>